<keyword evidence="10" id="KW-0460">Magnesium</keyword>
<evidence type="ECO:0000256" key="11">
    <source>
        <dbReference type="ARBA" id="ARBA00022967"/>
    </source>
</evidence>
<dbReference type="CDD" id="cd00371">
    <property type="entry name" value="HMA"/>
    <property type="match status" value="1"/>
</dbReference>
<dbReference type="Pfam" id="PF00702">
    <property type="entry name" value="Hydrolase"/>
    <property type="match status" value="1"/>
</dbReference>
<feature type="domain" description="HMA" evidence="16">
    <location>
        <begin position="97"/>
        <end position="163"/>
    </location>
</feature>
<dbReference type="Gene3D" id="3.40.50.1000">
    <property type="entry name" value="HAD superfamily/HAD-like"/>
    <property type="match status" value="1"/>
</dbReference>
<dbReference type="Proteomes" id="UP000322214">
    <property type="component" value="Chromosome"/>
</dbReference>
<comment type="similarity">
    <text evidence="2 15">Belongs to the cation transport ATPase (P-type) (TC 3.A.3) family. Type IB subfamily.</text>
</comment>
<feature type="transmembrane region" description="Helical" evidence="15">
    <location>
        <begin position="182"/>
        <end position="204"/>
    </location>
</feature>
<keyword evidence="5" id="KW-0597">Phosphoprotein</keyword>
<dbReference type="NCBIfam" id="TIGR01525">
    <property type="entry name" value="ATPase-IB_hvy"/>
    <property type="match status" value="1"/>
</dbReference>
<evidence type="ECO:0000256" key="13">
    <source>
        <dbReference type="ARBA" id="ARBA00023065"/>
    </source>
</evidence>
<feature type="transmembrane region" description="Helical" evidence="15">
    <location>
        <begin position="776"/>
        <end position="794"/>
    </location>
</feature>
<sequence length="834" mass="89679">MIQRTNHATKVQCTHCSLPVPAGLVKEDCEEQFCCGGCESAWNLIHGHGLDAFYRMASPDSRALSLKSTSSLQRLFNGFDEADFQDKYVAEIQSDQSKIELAVEGMHCAACIWLIEKLPTILPGVVEANVHWGRRTVSVIWHRDSVALSQIAVALDNLGYRPTPVRQNSTRQRWQRENRKHLTRIGVAAACAGNNMVISAALYLGMFSHMTVGMSQLLRVASGIVGIAALAWPGRTFLNSALASIRTRTPHMDLPIALALLVGTTAGLVNVVRGAGEIYFDSLAVLIFLLLVGRWVQFRQQSKANDSVDLLQQLTPQTTRRLIDGEPVEVLVDLVKVDDQLQIKCGDLFPTDGRVVDSSTDVDESILTGESVAVRKMVGDPVFAGTTNVGSTVVVNVENIGQETRLGQIVDLVEQASSNRPKIVQWANQVGGYFVVAVMLLAALTLVWWIPQQLDVAVDRSIALLIVACPCALALATPLAIAVALGRAARRRIMIKSGDVLQSLQRPGMIWLDKTGTVTDGALHVARWHGGTDSLMEIAAIEMVCSHPVAKAIADFCLDANPYCLFQSDWRHLIQSLRTRDIVNHPGLGVSGSVDDLDVVIGSRKLLSSLLIPFSEPQRRIELRIIARGGSPCWVAINGVVVAIAELMDRVRPEATSAIDALKNRGWQVGLLSGDHQDVANRVAGRLGISPEFAIGGATPEQKLSIVESSDYDTVVMVGDGVNDSAALAAATVGVAVKNSAEASLMAAPVYLADPGLNPILGLMSLSDSTTGTMRLNLAVSVTYNVVFASLAFLGYINPLVAAILMPISSITVVALSLTAGRFSPISKPLQDGR</sequence>
<feature type="transmembrane region" description="Helical" evidence="15">
    <location>
        <begin position="254"/>
        <end position="272"/>
    </location>
</feature>
<evidence type="ECO:0000256" key="14">
    <source>
        <dbReference type="ARBA" id="ARBA00023136"/>
    </source>
</evidence>
<keyword evidence="3" id="KW-0813">Transport</keyword>
<dbReference type="InterPro" id="IPR021993">
    <property type="entry name" value="ATPase-cat-bd"/>
</dbReference>
<dbReference type="STRING" id="980251.GCA_001642875_04560"/>
<feature type="transmembrane region" description="Helical" evidence="15">
    <location>
        <begin position="216"/>
        <end position="233"/>
    </location>
</feature>
<dbReference type="GO" id="GO:0005886">
    <property type="term" value="C:plasma membrane"/>
    <property type="evidence" value="ECO:0007669"/>
    <property type="project" value="UniProtKB-SubCell"/>
</dbReference>
<gene>
    <name evidence="17" type="primary">copA_1</name>
    <name evidence="17" type="ORF">MFFC18_02710</name>
</gene>
<dbReference type="InterPro" id="IPR008250">
    <property type="entry name" value="ATPase_P-typ_transduc_dom_A_sf"/>
</dbReference>
<dbReference type="SUPFAM" id="SSF81653">
    <property type="entry name" value="Calcium ATPase, transduction domain A"/>
    <property type="match status" value="1"/>
</dbReference>
<dbReference type="SUPFAM" id="SSF55008">
    <property type="entry name" value="HMA, heavy metal-associated domain"/>
    <property type="match status" value="1"/>
</dbReference>
<keyword evidence="11" id="KW-1278">Translocase</keyword>
<dbReference type="RefSeq" id="WP_084416823.1">
    <property type="nucleotide sequence ID" value="NZ_CP042912.1"/>
</dbReference>
<dbReference type="GO" id="GO:0055070">
    <property type="term" value="P:copper ion homeostasis"/>
    <property type="evidence" value="ECO:0007669"/>
    <property type="project" value="TreeGrafter"/>
</dbReference>
<evidence type="ECO:0000256" key="15">
    <source>
        <dbReference type="RuleBase" id="RU362081"/>
    </source>
</evidence>
<feature type="transmembrane region" description="Helical" evidence="15">
    <location>
        <begin position="278"/>
        <end position="296"/>
    </location>
</feature>
<keyword evidence="4 15" id="KW-1003">Cell membrane</keyword>
<dbReference type="InterPro" id="IPR059000">
    <property type="entry name" value="ATPase_P-type_domA"/>
</dbReference>
<accession>A0A5B9PBC9</accession>
<dbReference type="PANTHER" id="PTHR43520:SF5">
    <property type="entry name" value="CATION-TRANSPORTING P-TYPE ATPASE-RELATED"/>
    <property type="match status" value="1"/>
</dbReference>
<dbReference type="InterPro" id="IPR023299">
    <property type="entry name" value="ATPase_P-typ_cyto_dom_N"/>
</dbReference>
<reference evidence="17 18" key="1">
    <citation type="submission" date="2019-08" db="EMBL/GenBank/DDBJ databases">
        <title>Deep-cultivation of Planctomycetes and their phenomic and genomic characterization uncovers novel biology.</title>
        <authorList>
            <person name="Wiegand S."/>
            <person name="Jogler M."/>
            <person name="Boedeker C."/>
            <person name="Pinto D."/>
            <person name="Vollmers J."/>
            <person name="Rivas-Marin E."/>
            <person name="Kohn T."/>
            <person name="Peeters S.H."/>
            <person name="Heuer A."/>
            <person name="Rast P."/>
            <person name="Oberbeckmann S."/>
            <person name="Bunk B."/>
            <person name="Jeske O."/>
            <person name="Meyerdierks A."/>
            <person name="Storesund J.E."/>
            <person name="Kallscheuer N."/>
            <person name="Luecker S."/>
            <person name="Lage O.M."/>
            <person name="Pohl T."/>
            <person name="Merkel B.J."/>
            <person name="Hornburger P."/>
            <person name="Mueller R.-W."/>
            <person name="Bruemmer F."/>
            <person name="Labrenz M."/>
            <person name="Spormann A.M."/>
            <person name="Op den Camp H."/>
            <person name="Overmann J."/>
            <person name="Amann R."/>
            <person name="Jetten M.S.M."/>
            <person name="Mascher T."/>
            <person name="Medema M.H."/>
            <person name="Devos D.P."/>
            <person name="Kaster A.-K."/>
            <person name="Ovreas L."/>
            <person name="Rohde M."/>
            <person name="Galperin M.Y."/>
            <person name="Jogler C."/>
        </authorList>
    </citation>
    <scope>NUCLEOTIDE SEQUENCE [LARGE SCALE GENOMIC DNA]</scope>
    <source>
        <strain evidence="17 18">FC18</strain>
    </source>
</reference>
<evidence type="ECO:0000256" key="12">
    <source>
        <dbReference type="ARBA" id="ARBA00022989"/>
    </source>
</evidence>
<dbReference type="Gene3D" id="3.30.70.100">
    <property type="match status" value="1"/>
</dbReference>
<dbReference type="InterPro" id="IPR027256">
    <property type="entry name" value="P-typ_ATPase_IB"/>
</dbReference>
<dbReference type="PROSITE" id="PS00154">
    <property type="entry name" value="ATPASE_E1_E2"/>
    <property type="match status" value="1"/>
</dbReference>
<dbReference type="AlphaFoldDB" id="A0A5B9PBC9"/>
<keyword evidence="7 15" id="KW-0479">Metal-binding</keyword>
<evidence type="ECO:0000256" key="1">
    <source>
        <dbReference type="ARBA" id="ARBA00004651"/>
    </source>
</evidence>
<keyword evidence="18" id="KW-1185">Reference proteome</keyword>
<dbReference type="InterPro" id="IPR036412">
    <property type="entry name" value="HAD-like_sf"/>
</dbReference>
<dbReference type="Pfam" id="PF00122">
    <property type="entry name" value="E1-E2_ATPase"/>
    <property type="match status" value="1"/>
</dbReference>
<dbReference type="Pfam" id="PF12156">
    <property type="entry name" value="ATPase-cat_bd"/>
    <property type="match status" value="1"/>
</dbReference>
<dbReference type="KEGG" id="mff:MFFC18_02710"/>
<dbReference type="GO" id="GO:0005507">
    <property type="term" value="F:copper ion binding"/>
    <property type="evidence" value="ECO:0007669"/>
    <property type="project" value="TreeGrafter"/>
</dbReference>
<dbReference type="InterPro" id="IPR006121">
    <property type="entry name" value="HMA_dom"/>
</dbReference>
<dbReference type="SUPFAM" id="SSF81665">
    <property type="entry name" value="Calcium ATPase, transmembrane domain M"/>
    <property type="match status" value="1"/>
</dbReference>
<evidence type="ECO:0000256" key="7">
    <source>
        <dbReference type="ARBA" id="ARBA00022723"/>
    </source>
</evidence>
<evidence type="ECO:0000259" key="16">
    <source>
        <dbReference type="PROSITE" id="PS50846"/>
    </source>
</evidence>
<dbReference type="NCBIfam" id="TIGR01494">
    <property type="entry name" value="ATPase_P-type"/>
    <property type="match status" value="2"/>
</dbReference>
<dbReference type="GO" id="GO:0043682">
    <property type="term" value="F:P-type divalent copper transporter activity"/>
    <property type="evidence" value="ECO:0007669"/>
    <property type="project" value="TreeGrafter"/>
</dbReference>
<keyword evidence="13" id="KW-0406">Ion transport</keyword>
<dbReference type="GO" id="GO:0016887">
    <property type="term" value="F:ATP hydrolysis activity"/>
    <property type="evidence" value="ECO:0007669"/>
    <property type="project" value="InterPro"/>
</dbReference>
<dbReference type="InterPro" id="IPR023298">
    <property type="entry name" value="ATPase_P-typ_TM_dom_sf"/>
</dbReference>
<evidence type="ECO:0000256" key="4">
    <source>
        <dbReference type="ARBA" id="ARBA00022475"/>
    </source>
</evidence>
<dbReference type="OrthoDB" id="211392at2"/>
<keyword evidence="9 15" id="KW-0067">ATP-binding</keyword>
<protein>
    <submittedName>
        <fullName evidence="17">Putative copper-importing P-type ATPase A</fullName>
    </submittedName>
</protein>
<dbReference type="PANTHER" id="PTHR43520">
    <property type="entry name" value="ATP7, ISOFORM B"/>
    <property type="match status" value="1"/>
</dbReference>
<dbReference type="PRINTS" id="PR00119">
    <property type="entry name" value="CATATPASE"/>
</dbReference>
<dbReference type="InterPro" id="IPR036163">
    <property type="entry name" value="HMA_dom_sf"/>
</dbReference>
<organism evidence="17 18">
    <name type="scientific">Mariniblastus fucicola</name>
    <dbReference type="NCBI Taxonomy" id="980251"/>
    <lineage>
        <taxon>Bacteria</taxon>
        <taxon>Pseudomonadati</taxon>
        <taxon>Planctomycetota</taxon>
        <taxon>Planctomycetia</taxon>
        <taxon>Pirellulales</taxon>
        <taxon>Pirellulaceae</taxon>
        <taxon>Mariniblastus</taxon>
    </lineage>
</organism>
<dbReference type="InterPro" id="IPR018303">
    <property type="entry name" value="ATPase_P-typ_P_site"/>
</dbReference>
<keyword evidence="8 15" id="KW-0547">Nucleotide-binding</keyword>
<keyword evidence="14 15" id="KW-0472">Membrane</keyword>
<evidence type="ECO:0000313" key="18">
    <source>
        <dbReference type="Proteomes" id="UP000322214"/>
    </source>
</evidence>
<dbReference type="SUPFAM" id="SSF56784">
    <property type="entry name" value="HAD-like"/>
    <property type="match status" value="1"/>
</dbReference>
<feature type="transmembrane region" description="Helical" evidence="15">
    <location>
        <begin position="800"/>
        <end position="820"/>
    </location>
</feature>
<evidence type="ECO:0000256" key="9">
    <source>
        <dbReference type="ARBA" id="ARBA00022840"/>
    </source>
</evidence>
<evidence type="ECO:0000256" key="5">
    <source>
        <dbReference type="ARBA" id="ARBA00022553"/>
    </source>
</evidence>
<keyword evidence="12 15" id="KW-1133">Transmembrane helix</keyword>
<comment type="subcellular location">
    <subcellularLocation>
        <location evidence="1">Cell membrane</location>
        <topology evidence="1">Multi-pass membrane protein</topology>
    </subcellularLocation>
</comment>
<feature type="transmembrane region" description="Helical" evidence="15">
    <location>
        <begin position="462"/>
        <end position="486"/>
    </location>
</feature>
<proteinExistence type="inferred from homology"/>
<dbReference type="EMBL" id="CP042912">
    <property type="protein sequence ID" value="QEG20423.1"/>
    <property type="molecule type" value="Genomic_DNA"/>
</dbReference>
<evidence type="ECO:0000256" key="2">
    <source>
        <dbReference type="ARBA" id="ARBA00006024"/>
    </source>
</evidence>
<evidence type="ECO:0000256" key="10">
    <source>
        <dbReference type="ARBA" id="ARBA00022842"/>
    </source>
</evidence>
<evidence type="ECO:0000256" key="8">
    <source>
        <dbReference type="ARBA" id="ARBA00022741"/>
    </source>
</evidence>
<feature type="transmembrane region" description="Helical" evidence="15">
    <location>
        <begin position="430"/>
        <end position="450"/>
    </location>
</feature>
<dbReference type="InterPro" id="IPR001757">
    <property type="entry name" value="P_typ_ATPase"/>
</dbReference>
<evidence type="ECO:0000256" key="3">
    <source>
        <dbReference type="ARBA" id="ARBA00022448"/>
    </source>
</evidence>
<dbReference type="GO" id="GO:0005524">
    <property type="term" value="F:ATP binding"/>
    <property type="evidence" value="ECO:0007669"/>
    <property type="project" value="UniProtKB-UniRule"/>
</dbReference>
<dbReference type="Gene3D" id="2.70.150.10">
    <property type="entry name" value="Calcium-transporting ATPase, cytoplasmic transduction domain A"/>
    <property type="match status" value="1"/>
</dbReference>
<evidence type="ECO:0000256" key="6">
    <source>
        <dbReference type="ARBA" id="ARBA00022692"/>
    </source>
</evidence>
<evidence type="ECO:0000313" key="17">
    <source>
        <dbReference type="EMBL" id="QEG20423.1"/>
    </source>
</evidence>
<dbReference type="Gene3D" id="3.40.1110.10">
    <property type="entry name" value="Calcium-transporting ATPase, cytoplasmic domain N"/>
    <property type="match status" value="1"/>
</dbReference>
<dbReference type="InterPro" id="IPR023214">
    <property type="entry name" value="HAD_sf"/>
</dbReference>
<keyword evidence="6 15" id="KW-0812">Transmembrane</keyword>
<dbReference type="PROSITE" id="PS50846">
    <property type="entry name" value="HMA_2"/>
    <property type="match status" value="1"/>
</dbReference>
<dbReference type="SUPFAM" id="SSF81660">
    <property type="entry name" value="Metal cation-transporting ATPase, ATP-binding domain N"/>
    <property type="match status" value="1"/>
</dbReference>
<name>A0A5B9PBC9_9BACT</name>
<dbReference type="Pfam" id="PF00403">
    <property type="entry name" value="HMA"/>
    <property type="match status" value="1"/>
</dbReference>